<reference evidence="9" key="1">
    <citation type="journal article" date="2021" name="New Phytol.">
        <title>Evolutionary innovations through gain and loss of genes in the ectomycorrhizal Boletales.</title>
        <authorList>
            <person name="Wu G."/>
            <person name="Miyauchi S."/>
            <person name="Morin E."/>
            <person name="Kuo A."/>
            <person name="Drula E."/>
            <person name="Varga T."/>
            <person name="Kohler A."/>
            <person name="Feng B."/>
            <person name="Cao Y."/>
            <person name="Lipzen A."/>
            <person name="Daum C."/>
            <person name="Hundley H."/>
            <person name="Pangilinan J."/>
            <person name="Johnson J."/>
            <person name="Barry K."/>
            <person name="LaButti K."/>
            <person name="Ng V."/>
            <person name="Ahrendt S."/>
            <person name="Min B."/>
            <person name="Choi I.G."/>
            <person name="Park H."/>
            <person name="Plett J.M."/>
            <person name="Magnuson J."/>
            <person name="Spatafora J.W."/>
            <person name="Nagy L.G."/>
            <person name="Henrissat B."/>
            <person name="Grigoriev I.V."/>
            <person name="Yang Z.L."/>
            <person name="Xu J."/>
            <person name="Martin F.M."/>
        </authorList>
    </citation>
    <scope>NUCLEOTIDE SEQUENCE</scope>
    <source>
        <strain evidence="9">KKN 215</strain>
    </source>
</reference>
<evidence type="ECO:0000256" key="8">
    <source>
        <dbReference type="SAM" id="Phobius"/>
    </source>
</evidence>
<feature type="transmembrane region" description="Helical" evidence="8">
    <location>
        <begin position="221"/>
        <end position="242"/>
    </location>
</feature>
<keyword evidence="4" id="KW-0256">Endoplasmic reticulum</keyword>
<dbReference type="PANTHER" id="PTHR23129">
    <property type="entry name" value="ACYL-COENZYME A DIPHOSPHATASE FITM2"/>
    <property type="match status" value="1"/>
</dbReference>
<evidence type="ECO:0000256" key="1">
    <source>
        <dbReference type="ARBA" id="ARBA00004477"/>
    </source>
</evidence>
<organism evidence="9 10">
    <name type="scientific">Cristinia sonorae</name>
    <dbReference type="NCBI Taxonomy" id="1940300"/>
    <lineage>
        <taxon>Eukaryota</taxon>
        <taxon>Fungi</taxon>
        <taxon>Dikarya</taxon>
        <taxon>Basidiomycota</taxon>
        <taxon>Agaricomycotina</taxon>
        <taxon>Agaricomycetes</taxon>
        <taxon>Agaricomycetidae</taxon>
        <taxon>Agaricales</taxon>
        <taxon>Pleurotineae</taxon>
        <taxon>Stephanosporaceae</taxon>
        <taxon>Cristinia</taxon>
    </lineage>
</organism>
<feature type="transmembrane region" description="Helical" evidence="8">
    <location>
        <begin position="59"/>
        <end position="78"/>
    </location>
</feature>
<protein>
    <submittedName>
        <fullName evidence="9">Inositol phospholipid synthesis and fat-storage-inducing TM-domain-containing protein</fullName>
    </submittedName>
</protein>
<proteinExistence type="predicted"/>
<accession>A0A8K0V0J2</accession>
<evidence type="ECO:0000256" key="7">
    <source>
        <dbReference type="ARBA" id="ARBA00023136"/>
    </source>
</evidence>
<evidence type="ECO:0000313" key="9">
    <source>
        <dbReference type="EMBL" id="KAH8108060.1"/>
    </source>
</evidence>
<dbReference type="EMBL" id="JAEVFJ010000001">
    <property type="protein sequence ID" value="KAH8108060.1"/>
    <property type="molecule type" value="Genomic_DNA"/>
</dbReference>
<dbReference type="GO" id="GO:0019915">
    <property type="term" value="P:lipid storage"/>
    <property type="evidence" value="ECO:0007669"/>
    <property type="project" value="InterPro"/>
</dbReference>
<dbReference type="GO" id="GO:0008654">
    <property type="term" value="P:phospholipid biosynthetic process"/>
    <property type="evidence" value="ECO:0007669"/>
    <property type="project" value="TreeGrafter"/>
</dbReference>
<gene>
    <name evidence="9" type="ORF">BXZ70DRAFT_1003469</name>
</gene>
<evidence type="ECO:0000256" key="3">
    <source>
        <dbReference type="ARBA" id="ARBA00022801"/>
    </source>
</evidence>
<feature type="transmembrane region" description="Helical" evidence="8">
    <location>
        <begin position="254"/>
        <end position="275"/>
    </location>
</feature>
<evidence type="ECO:0000313" key="10">
    <source>
        <dbReference type="Proteomes" id="UP000813824"/>
    </source>
</evidence>
<sequence length="280" mass="31158">MPRLTTTSLAVVTAVVLYGTAYSVLNETYLDTSNPILTHLPHPLHNTTYFASKKNILNVYFIKRLWGWVSLSFLALYFTSPPATRTRKRIFQFLMETAVWLVFTSWFFGAPVLERVIANTGGACVVSLPSGAIVTVPNDLCYSRTPVSPATHPSLFAASVAIPDVTYRAQPRLRKGHDVSGHIFLLTMSTLFLVDQLKYSFRRVSHSTAGGRTSQVLWPQFHGWTVLLNALVIAASLFAMYTTSVYFHTPFEKFTGYLLGVAGFALTQLPMFNGFTPSRS</sequence>
<dbReference type="GO" id="GO:0005789">
    <property type="term" value="C:endoplasmic reticulum membrane"/>
    <property type="evidence" value="ECO:0007669"/>
    <property type="project" value="UniProtKB-SubCell"/>
</dbReference>
<keyword evidence="7 8" id="KW-0472">Membrane</keyword>
<feature type="transmembrane region" description="Helical" evidence="8">
    <location>
        <begin position="90"/>
        <end position="109"/>
    </location>
</feature>
<dbReference type="GO" id="GO:0010945">
    <property type="term" value="F:coenzyme A diphosphatase activity"/>
    <property type="evidence" value="ECO:0007669"/>
    <property type="project" value="InterPro"/>
</dbReference>
<keyword evidence="5 8" id="KW-1133">Transmembrane helix</keyword>
<dbReference type="Proteomes" id="UP000813824">
    <property type="component" value="Unassembled WGS sequence"/>
</dbReference>
<dbReference type="OrthoDB" id="5579088at2759"/>
<comment type="subcellular location">
    <subcellularLocation>
        <location evidence="1">Endoplasmic reticulum membrane</location>
        <topology evidence="1">Multi-pass membrane protein</topology>
    </subcellularLocation>
</comment>
<keyword evidence="2 8" id="KW-0812">Transmembrane</keyword>
<evidence type="ECO:0000256" key="6">
    <source>
        <dbReference type="ARBA" id="ARBA00023098"/>
    </source>
</evidence>
<comment type="caution">
    <text evidence="9">The sequence shown here is derived from an EMBL/GenBank/DDBJ whole genome shotgun (WGS) entry which is preliminary data.</text>
</comment>
<evidence type="ECO:0000256" key="4">
    <source>
        <dbReference type="ARBA" id="ARBA00022824"/>
    </source>
</evidence>
<keyword evidence="3" id="KW-0378">Hydrolase</keyword>
<dbReference type="PANTHER" id="PTHR23129:SF0">
    <property type="entry name" value="ACYL-COENZYME A DIPHOSPHATASE FITM2"/>
    <property type="match status" value="1"/>
</dbReference>
<name>A0A8K0V0J2_9AGAR</name>
<dbReference type="AlphaFoldDB" id="A0A8K0V0J2"/>
<dbReference type="InterPro" id="IPR019388">
    <property type="entry name" value="FIT"/>
</dbReference>
<evidence type="ECO:0000256" key="2">
    <source>
        <dbReference type="ARBA" id="ARBA00022692"/>
    </source>
</evidence>
<dbReference type="GO" id="GO:0034389">
    <property type="term" value="P:lipid droplet organization"/>
    <property type="evidence" value="ECO:0007669"/>
    <property type="project" value="TreeGrafter"/>
</dbReference>
<evidence type="ECO:0000256" key="5">
    <source>
        <dbReference type="ARBA" id="ARBA00022989"/>
    </source>
</evidence>
<keyword evidence="10" id="KW-1185">Reference proteome</keyword>
<keyword evidence="6" id="KW-0443">Lipid metabolism</keyword>
<dbReference type="Pfam" id="PF10261">
    <property type="entry name" value="FIT"/>
    <property type="match status" value="1"/>
</dbReference>